<keyword evidence="3" id="KW-0732">Signal</keyword>
<dbReference type="PROSITE" id="PS00108">
    <property type="entry name" value="PROTEIN_KINASE_ST"/>
    <property type="match status" value="1"/>
</dbReference>
<comment type="caution">
    <text evidence="5">The sequence shown here is derived from an EMBL/GenBank/DDBJ whole genome shotgun (WGS) entry which is preliminary data.</text>
</comment>
<dbReference type="InterPro" id="IPR000719">
    <property type="entry name" value="Prot_kinase_dom"/>
</dbReference>
<dbReference type="InterPro" id="IPR051681">
    <property type="entry name" value="Ser/Thr_Kinases-Pseudokinases"/>
</dbReference>
<keyword evidence="2" id="KW-0472">Membrane</keyword>
<dbReference type="SUPFAM" id="SSF56112">
    <property type="entry name" value="Protein kinase-like (PK-like)"/>
    <property type="match status" value="1"/>
</dbReference>
<dbReference type="SMART" id="SM00220">
    <property type="entry name" value="S_TKc"/>
    <property type="match status" value="1"/>
</dbReference>
<dbReference type="Gene3D" id="1.10.510.10">
    <property type="entry name" value="Transferase(Phosphotransferase) domain 1"/>
    <property type="match status" value="1"/>
</dbReference>
<dbReference type="GO" id="GO:0005524">
    <property type="term" value="F:ATP binding"/>
    <property type="evidence" value="ECO:0007669"/>
    <property type="project" value="InterPro"/>
</dbReference>
<dbReference type="STRING" id="1202772.A0A1V9YL98"/>
<feature type="transmembrane region" description="Helical" evidence="2">
    <location>
        <begin position="187"/>
        <end position="207"/>
    </location>
</feature>
<evidence type="ECO:0000256" key="3">
    <source>
        <dbReference type="SAM" id="SignalP"/>
    </source>
</evidence>
<dbReference type="Proteomes" id="UP000243579">
    <property type="component" value="Unassembled WGS sequence"/>
</dbReference>
<proteinExistence type="predicted"/>
<evidence type="ECO:0000313" key="6">
    <source>
        <dbReference type="Proteomes" id="UP000243579"/>
    </source>
</evidence>
<evidence type="ECO:0000256" key="2">
    <source>
        <dbReference type="SAM" id="Phobius"/>
    </source>
</evidence>
<evidence type="ECO:0000256" key="1">
    <source>
        <dbReference type="SAM" id="MobiDB-lite"/>
    </source>
</evidence>
<keyword evidence="2" id="KW-1133">Transmembrane helix</keyword>
<dbReference type="Pfam" id="PF00069">
    <property type="entry name" value="Pkinase"/>
    <property type="match status" value="1"/>
</dbReference>
<keyword evidence="5" id="KW-0808">Transferase</keyword>
<feature type="domain" description="Protein kinase" evidence="4">
    <location>
        <begin position="266"/>
        <end position="545"/>
    </location>
</feature>
<feature type="signal peptide" evidence="3">
    <location>
        <begin position="1"/>
        <end position="17"/>
    </location>
</feature>
<dbReference type="InterPro" id="IPR008271">
    <property type="entry name" value="Ser/Thr_kinase_AS"/>
</dbReference>
<dbReference type="AlphaFoldDB" id="A0A1V9YL98"/>
<dbReference type="PROSITE" id="PS50011">
    <property type="entry name" value="PROTEIN_KINASE_DOM"/>
    <property type="match status" value="1"/>
</dbReference>
<feature type="compositionally biased region" description="Polar residues" evidence="1">
    <location>
        <begin position="216"/>
        <end position="239"/>
    </location>
</feature>
<dbReference type="PANTHER" id="PTHR44329">
    <property type="entry name" value="SERINE/THREONINE-PROTEIN KINASE TNNI3K-RELATED"/>
    <property type="match status" value="1"/>
</dbReference>
<feature type="chain" id="PRO_5012709437" evidence="3">
    <location>
        <begin position="18"/>
        <end position="546"/>
    </location>
</feature>
<keyword evidence="5" id="KW-0418">Kinase</keyword>
<keyword evidence="6" id="KW-1185">Reference proteome</keyword>
<protein>
    <submittedName>
        <fullName evidence="5">Protein kinase</fullName>
    </submittedName>
</protein>
<dbReference type="OrthoDB" id="4062651at2759"/>
<evidence type="ECO:0000313" key="5">
    <source>
        <dbReference type="EMBL" id="OQR86446.1"/>
    </source>
</evidence>
<keyword evidence="2" id="KW-0812">Transmembrane</keyword>
<dbReference type="EMBL" id="JNBR01001505">
    <property type="protein sequence ID" value="OQR86446.1"/>
    <property type="molecule type" value="Genomic_DNA"/>
</dbReference>
<name>A0A1V9YL98_ACHHY</name>
<dbReference type="PANTHER" id="PTHR44329:SF214">
    <property type="entry name" value="PROTEIN KINASE DOMAIN-CONTAINING PROTEIN"/>
    <property type="match status" value="1"/>
</dbReference>
<gene>
    <name evidence="5" type="ORF">ACHHYP_10542</name>
</gene>
<feature type="region of interest" description="Disordered" evidence="1">
    <location>
        <begin position="216"/>
        <end position="240"/>
    </location>
</feature>
<reference evidence="5 6" key="1">
    <citation type="journal article" date="2014" name="Genome Biol. Evol.">
        <title>The secreted proteins of Achlya hypogyna and Thraustotheca clavata identify the ancestral oomycete secretome and reveal gene acquisitions by horizontal gene transfer.</title>
        <authorList>
            <person name="Misner I."/>
            <person name="Blouin N."/>
            <person name="Leonard G."/>
            <person name="Richards T.A."/>
            <person name="Lane C.E."/>
        </authorList>
    </citation>
    <scope>NUCLEOTIDE SEQUENCE [LARGE SCALE GENOMIC DNA]</scope>
    <source>
        <strain evidence="5 6">ATCC 48635</strain>
    </source>
</reference>
<accession>A0A1V9YL98</accession>
<evidence type="ECO:0000259" key="4">
    <source>
        <dbReference type="PROSITE" id="PS50011"/>
    </source>
</evidence>
<dbReference type="InterPro" id="IPR011009">
    <property type="entry name" value="Kinase-like_dom_sf"/>
</dbReference>
<dbReference type="GO" id="GO:0004674">
    <property type="term" value="F:protein serine/threonine kinase activity"/>
    <property type="evidence" value="ECO:0007669"/>
    <property type="project" value="TreeGrafter"/>
</dbReference>
<organism evidence="5 6">
    <name type="scientific">Achlya hypogyna</name>
    <name type="common">Oomycete</name>
    <name type="synonym">Protoachlya hypogyna</name>
    <dbReference type="NCBI Taxonomy" id="1202772"/>
    <lineage>
        <taxon>Eukaryota</taxon>
        <taxon>Sar</taxon>
        <taxon>Stramenopiles</taxon>
        <taxon>Oomycota</taxon>
        <taxon>Saprolegniomycetes</taxon>
        <taxon>Saprolegniales</taxon>
        <taxon>Achlyaceae</taxon>
        <taxon>Achlya</taxon>
    </lineage>
</organism>
<sequence length="546" mass="59074">MRRLVALLVTAVAAVAAADDCAALKATYDKSADTCNAEIKTKNITLGSGLQFCNVTTCAQAVNNGATWKAASCPEPNAVNNSVFPTSYCTSQCQVALTAFAQRTAACNGANITFVIDNCKQCADIFSLHPAFQSTCGINFQKSTDYIQQFLIDFAPSIAYCKANFPSVAFPSAPNSASSSGSSTTTYIGIGAGVLVLALLIVGFVLYRRRQKAASKSSNHTGTGGYYSNNASSQMTHPNATHGGAVADDIRFDMELARFRVPQQEIQNIQLLVKGGYGVVFKATLHGSDVAMKQLLPSKAKDHSAIQEFMNEIRLCARLEHPKIVKFVGISWSTLHDLAVLSEFMPHGDVTDLLKAERKRHKKDRVFHWLPSGAHPTTKTAVAADVADALSFLHSFQPTIIHRDLKSKNVLLSATWEAKLSDFGISRVTSNEETMTSNIGTVAWIAPEVLTGGHYSEKADIYSFGVFLSEMDTLESPYSNLTEQNQGQGFSNARIAMMVSEGALKPSFTEAIPAPLLALAEKCLSFHDFERPSARQVADELRRIMG</sequence>